<dbReference type="Proteomes" id="UP000003146">
    <property type="component" value="Unassembled WGS sequence"/>
</dbReference>
<keyword evidence="1" id="KW-0732">Signal</keyword>
<evidence type="ECO:0000313" key="3">
    <source>
        <dbReference type="Proteomes" id="UP000003146"/>
    </source>
</evidence>
<dbReference type="STRING" id="470145.BACCOP_01007"/>
<feature type="signal peptide" evidence="1">
    <location>
        <begin position="1"/>
        <end position="31"/>
    </location>
</feature>
<comment type="caution">
    <text evidence="2">The sequence shown here is derived from an EMBL/GenBank/DDBJ whole genome shotgun (WGS) entry which is preliminary data.</text>
</comment>
<feature type="chain" id="PRO_5002788484" description="Ricin B lectin domain-containing protein" evidence="1">
    <location>
        <begin position="32"/>
        <end position="186"/>
    </location>
</feature>
<dbReference type="EMBL" id="ABIY02000067">
    <property type="protein sequence ID" value="EDV01907.1"/>
    <property type="molecule type" value="Genomic_DNA"/>
</dbReference>
<dbReference type="AlphaFoldDB" id="B3JGK5"/>
<evidence type="ECO:0000313" key="2">
    <source>
        <dbReference type="EMBL" id="EDV01907.1"/>
    </source>
</evidence>
<gene>
    <name evidence="2" type="ORF">BACCOP_01007</name>
</gene>
<protein>
    <recommendedName>
        <fullName evidence="4">Ricin B lectin domain-containing protein</fullName>
    </recommendedName>
</protein>
<reference evidence="2 3" key="1">
    <citation type="submission" date="2008-04" db="EMBL/GenBank/DDBJ databases">
        <title>Draft genome sequence of Bacteroides coprocola (DSM 17136).</title>
        <authorList>
            <person name="Sudarsanam P."/>
            <person name="Ley R."/>
            <person name="Guruge J."/>
            <person name="Turnbaugh P.J."/>
            <person name="Mahowald M."/>
            <person name="Liep D."/>
            <person name="Gordon J."/>
        </authorList>
    </citation>
    <scope>NUCLEOTIDE SEQUENCE [LARGE SCALE GENOMIC DNA]</scope>
    <source>
        <strain evidence="2 3">DSM 17136</strain>
    </source>
</reference>
<organism evidence="2 3">
    <name type="scientific">Phocaeicola coprocola DSM 17136</name>
    <dbReference type="NCBI Taxonomy" id="470145"/>
    <lineage>
        <taxon>Bacteria</taxon>
        <taxon>Pseudomonadati</taxon>
        <taxon>Bacteroidota</taxon>
        <taxon>Bacteroidia</taxon>
        <taxon>Bacteroidales</taxon>
        <taxon>Bacteroidaceae</taxon>
        <taxon>Phocaeicola</taxon>
    </lineage>
</organism>
<sequence length="186" mass="20693">MFNLLKLKTMKKNFLFIAFAVVLCWATSCNKEDFTNSDFIVSQGELLTRNENDFDPLNEISNNNVPVYIRNVGKGNTYMSEVGTSVLLEASDDGSARQRWIINKFGLGLDISPITQPDKSIHVVRIGGESICRPYLSDIFPLPGTTGISMISISNSVFYYICSGSSVQPGFPITYLQRESKESNNP</sequence>
<dbReference type="PROSITE" id="PS51257">
    <property type="entry name" value="PROKAR_LIPOPROTEIN"/>
    <property type="match status" value="1"/>
</dbReference>
<proteinExistence type="predicted"/>
<evidence type="ECO:0008006" key="4">
    <source>
        <dbReference type="Google" id="ProtNLM"/>
    </source>
</evidence>
<evidence type="ECO:0000256" key="1">
    <source>
        <dbReference type="SAM" id="SignalP"/>
    </source>
</evidence>
<name>B3JGK5_9BACT</name>
<dbReference type="HOGENOM" id="CLU_1451706_0_0_10"/>
<accession>B3JGK5</accession>
<reference evidence="2 3" key="2">
    <citation type="submission" date="2008-04" db="EMBL/GenBank/DDBJ databases">
        <authorList>
            <person name="Fulton L."/>
            <person name="Clifton S."/>
            <person name="Fulton B."/>
            <person name="Xu J."/>
            <person name="Minx P."/>
            <person name="Pepin K.H."/>
            <person name="Johnson M."/>
            <person name="Thiruvilangam P."/>
            <person name="Bhonagiri V."/>
            <person name="Nash W.E."/>
            <person name="Mardis E.R."/>
            <person name="Wilson R.K."/>
        </authorList>
    </citation>
    <scope>NUCLEOTIDE SEQUENCE [LARGE SCALE GENOMIC DNA]</scope>
    <source>
        <strain evidence="2 3">DSM 17136</strain>
    </source>
</reference>